<gene>
    <name evidence="3" type="primary">coaBC</name>
    <name evidence="7" type="ORF">rosag_38020</name>
</gene>
<dbReference type="HAMAP" id="MF_02225">
    <property type="entry name" value="CoaBC"/>
    <property type="match status" value="1"/>
</dbReference>
<dbReference type="EMBL" id="BRXS01000006">
    <property type="protein sequence ID" value="GLC27289.1"/>
    <property type="molecule type" value="Genomic_DNA"/>
</dbReference>
<keyword evidence="2 3" id="KW-0456">Lyase</keyword>
<evidence type="ECO:0000313" key="8">
    <source>
        <dbReference type="Proteomes" id="UP001161325"/>
    </source>
</evidence>
<feature type="binding site" evidence="3">
    <location>
        <position position="342"/>
    </location>
    <ligand>
        <name>CTP</name>
        <dbReference type="ChEBI" id="CHEBI:37563"/>
    </ligand>
</feature>
<dbReference type="Pfam" id="PF02441">
    <property type="entry name" value="Flavoprotein"/>
    <property type="match status" value="1"/>
</dbReference>
<dbReference type="GO" id="GO:0015941">
    <property type="term" value="P:pantothenate catabolic process"/>
    <property type="evidence" value="ECO:0007669"/>
    <property type="project" value="InterPro"/>
</dbReference>
<comment type="function">
    <text evidence="3">Catalyzes two sequential steps in the biosynthesis of coenzyme A. In the first step cysteine is conjugated to 4'-phosphopantothenate to form 4-phosphopantothenoylcysteine. In the second step the latter compound is decarboxylated to form 4'-phosphopantotheine.</text>
</comment>
<comment type="pathway">
    <text evidence="3 4">Cofactor biosynthesis; coenzyme A biosynthesis; CoA from (R)-pantothenate: step 3/5.</text>
</comment>
<comment type="caution">
    <text evidence="3">Lacks conserved residue(s) required for the propagation of feature annotation.</text>
</comment>
<feature type="binding site" evidence="3">
    <location>
        <position position="289"/>
    </location>
    <ligand>
        <name>CTP</name>
        <dbReference type="ChEBI" id="CHEBI:37563"/>
    </ligand>
</feature>
<dbReference type="GO" id="GO:0010181">
    <property type="term" value="F:FMN binding"/>
    <property type="evidence" value="ECO:0007669"/>
    <property type="project" value="UniProtKB-UniRule"/>
</dbReference>
<comment type="function">
    <text evidence="4">Catalyzes two steps in the biosynthesis of coenzyme A. In the first step cysteine is conjugated to 4'-phosphopantothenate to form 4-phosphopantothenoylcysteine, in the latter compound is decarboxylated to form 4'-phosphopantotheine.</text>
</comment>
<comment type="caution">
    <text evidence="7">The sequence shown here is derived from an EMBL/GenBank/DDBJ whole genome shotgun (WGS) entry which is preliminary data.</text>
</comment>
<evidence type="ECO:0000256" key="2">
    <source>
        <dbReference type="ARBA" id="ARBA00023239"/>
    </source>
</evidence>
<evidence type="ECO:0000259" key="6">
    <source>
        <dbReference type="Pfam" id="PF04127"/>
    </source>
</evidence>
<dbReference type="SUPFAM" id="SSF102645">
    <property type="entry name" value="CoaB-like"/>
    <property type="match status" value="1"/>
</dbReference>
<dbReference type="EC" id="6.3.2.5" evidence="3"/>
<dbReference type="Proteomes" id="UP001161325">
    <property type="component" value="Unassembled WGS sequence"/>
</dbReference>
<organism evidence="7 8">
    <name type="scientific">Roseisolibacter agri</name>
    <dbReference type="NCBI Taxonomy" id="2014610"/>
    <lineage>
        <taxon>Bacteria</taxon>
        <taxon>Pseudomonadati</taxon>
        <taxon>Gemmatimonadota</taxon>
        <taxon>Gemmatimonadia</taxon>
        <taxon>Gemmatimonadales</taxon>
        <taxon>Gemmatimonadaceae</taxon>
        <taxon>Roseisolibacter</taxon>
    </lineage>
</organism>
<keyword evidence="3 4" id="KW-0285">Flavoprotein</keyword>
<dbReference type="GO" id="GO:0015937">
    <property type="term" value="P:coenzyme A biosynthetic process"/>
    <property type="evidence" value="ECO:0007669"/>
    <property type="project" value="UniProtKB-UniRule"/>
</dbReference>
<dbReference type="PANTHER" id="PTHR14359">
    <property type="entry name" value="HOMO-OLIGOMERIC FLAVIN CONTAINING CYS DECARBOXYLASE FAMILY"/>
    <property type="match status" value="1"/>
</dbReference>
<comment type="similarity">
    <text evidence="3 4">In the N-terminal section; belongs to the HFCD (homo-oligomeric flavin containing Cys decarboxylase) superfamily.</text>
</comment>
<dbReference type="SUPFAM" id="SSF52507">
    <property type="entry name" value="Homo-oligomeric flavin-containing Cys decarboxylases, HFCD"/>
    <property type="match status" value="1"/>
</dbReference>
<dbReference type="Pfam" id="PF04127">
    <property type="entry name" value="DFP"/>
    <property type="match status" value="1"/>
</dbReference>
<feature type="region of interest" description="Phosphopantothenoylcysteine decarboxylase" evidence="3">
    <location>
        <begin position="1"/>
        <end position="190"/>
    </location>
</feature>
<keyword evidence="1 3" id="KW-0210">Decarboxylase</keyword>
<evidence type="ECO:0000259" key="5">
    <source>
        <dbReference type="Pfam" id="PF02441"/>
    </source>
</evidence>
<name>A0AA37Q655_9BACT</name>
<dbReference type="GO" id="GO:0004632">
    <property type="term" value="F:phosphopantothenate--cysteine ligase activity"/>
    <property type="evidence" value="ECO:0007669"/>
    <property type="project" value="UniProtKB-UniRule"/>
</dbReference>
<keyword evidence="3" id="KW-0460">Magnesium</keyword>
<feature type="domain" description="Flavoprotein" evidence="5">
    <location>
        <begin position="8"/>
        <end position="176"/>
    </location>
</feature>
<sequence>MRPFQGRRVLLGITGGIASYKAAWLARLLQQAGAEVDVVMTRAATEFVGAVTLEALTGRPVHTALIAAGHALDHIKIARAADVVVVAPCTADFLARAVHGHADDLLSACLLATSAPVLLVPAMNDRMWAHPQVQRNSAHAREIGYHVLDPDDGALAVGEGTGPGRMPEPETILAHVGRLLESDGALAGRRVLVTAGPTREAIDPVRYVTNHSSGRMGVALAAAAWRRSANVTLVAGPLQVPVPAGVRVVPVESTQQMHDAVAAELPEADALVMAAAPSDFRPANVASQKIKRGAGALSIELTPNDDILAGTRERRRDGAVIVGFALETTDLEANARRKLASKGLDLIVLNDATEPGAGFGVDTNRVTFLTPDGAVAPQALLPKGEVADAILDRVAALLAARGVR</sequence>
<comment type="cofactor">
    <cofactor evidence="3">
        <name>Mg(2+)</name>
        <dbReference type="ChEBI" id="CHEBI:18420"/>
    </cofactor>
</comment>
<feature type="binding site" evidence="3">
    <location>
        <position position="338"/>
    </location>
    <ligand>
        <name>CTP</name>
        <dbReference type="ChEBI" id="CHEBI:37563"/>
    </ligand>
</feature>
<dbReference type="GO" id="GO:0004633">
    <property type="term" value="F:phosphopantothenoylcysteine decarboxylase activity"/>
    <property type="evidence" value="ECO:0007669"/>
    <property type="project" value="UniProtKB-UniRule"/>
</dbReference>
<comment type="catalytic activity">
    <reaction evidence="3 4">
        <text>(R)-4'-phosphopantothenate + L-cysteine + CTP = N-[(R)-4-phosphopantothenoyl]-L-cysteine + CMP + diphosphate + H(+)</text>
        <dbReference type="Rhea" id="RHEA:19397"/>
        <dbReference type="ChEBI" id="CHEBI:10986"/>
        <dbReference type="ChEBI" id="CHEBI:15378"/>
        <dbReference type="ChEBI" id="CHEBI:33019"/>
        <dbReference type="ChEBI" id="CHEBI:35235"/>
        <dbReference type="ChEBI" id="CHEBI:37563"/>
        <dbReference type="ChEBI" id="CHEBI:59458"/>
        <dbReference type="ChEBI" id="CHEBI:60377"/>
        <dbReference type="EC" id="6.3.2.5"/>
    </reaction>
</comment>
<dbReference type="GO" id="GO:0046872">
    <property type="term" value="F:metal ion binding"/>
    <property type="evidence" value="ECO:0007669"/>
    <property type="project" value="UniProtKB-KW"/>
</dbReference>
<proteinExistence type="inferred from homology"/>
<dbReference type="InterPro" id="IPR035929">
    <property type="entry name" value="CoaB-like_sf"/>
</dbReference>
<comment type="pathway">
    <text evidence="3 4">Cofactor biosynthesis; coenzyme A biosynthesis; CoA from (R)-pantothenate: step 2/5.</text>
</comment>
<feature type="domain" description="DNA/pantothenate metabolism flavoprotein C-terminal" evidence="6">
    <location>
        <begin position="186"/>
        <end position="396"/>
    </location>
</feature>
<dbReference type="GO" id="GO:0071513">
    <property type="term" value="C:phosphopantothenoylcysteine decarboxylase complex"/>
    <property type="evidence" value="ECO:0007669"/>
    <property type="project" value="TreeGrafter"/>
</dbReference>
<evidence type="ECO:0000313" key="7">
    <source>
        <dbReference type="EMBL" id="GLC27289.1"/>
    </source>
</evidence>
<dbReference type="EC" id="4.1.1.36" evidence="3"/>
<dbReference type="NCBIfam" id="TIGR00521">
    <property type="entry name" value="coaBC_dfp"/>
    <property type="match status" value="1"/>
</dbReference>
<feature type="binding site" evidence="3">
    <location>
        <position position="279"/>
    </location>
    <ligand>
        <name>CTP</name>
        <dbReference type="ChEBI" id="CHEBI:37563"/>
    </ligand>
</feature>
<reference evidence="7" key="1">
    <citation type="submission" date="2022-08" db="EMBL/GenBank/DDBJ databases">
        <title>Draft genome sequencing of Roseisolibacter agri AW1220.</title>
        <authorList>
            <person name="Tobiishi Y."/>
            <person name="Tonouchi A."/>
        </authorList>
    </citation>
    <scope>NUCLEOTIDE SEQUENCE</scope>
    <source>
        <strain evidence="7">AW1220</strain>
    </source>
</reference>
<dbReference type="InterPro" id="IPR003382">
    <property type="entry name" value="Flavoprotein"/>
</dbReference>
<feature type="region of interest" description="Phosphopantothenate--cysteine ligase" evidence="3">
    <location>
        <begin position="191"/>
        <end position="404"/>
    </location>
</feature>
<evidence type="ECO:0000256" key="1">
    <source>
        <dbReference type="ARBA" id="ARBA00022793"/>
    </source>
</evidence>
<feature type="binding site" evidence="3">
    <location>
        <position position="324"/>
    </location>
    <ligand>
        <name>CTP</name>
        <dbReference type="ChEBI" id="CHEBI:37563"/>
    </ligand>
</feature>
<evidence type="ECO:0000256" key="4">
    <source>
        <dbReference type="RuleBase" id="RU364078"/>
    </source>
</evidence>
<evidence type="ECO:0000256" key="3">
    <source>
        <dbReference type="HAMAP-Rule" id="MF_02225"/>
    </source>
</evidence>
<dbReference type="AlphaFoldDB" id="A0AA37Q655"/>
<comment type="catalytic activity">
    <reaction evidence="3 4">
        <text>N-[(R)-4-phosphopantothenoyl]-L-cysteine + H(+) = (R)-4'-phosphopantetheine + CO2</text>
        <dbReference type="Rhea" id="RHEA:16793"/>
        <dbReference type="ChEBI" id="CHEBI:15378"/>
        <dbReference type="ChEBI" id="CHEBI:16526"/>
        <dbReference type="ChEBI" id="CHEBI:59458"/>
        <dbReference type="ChEBI" id="CHEBI:61723"/>
        <dbReference type="EC" id="4.1.1.36"/>
    </reaction>
</comment>
<dbReference type="InterPro" id="IPR036551">
    <property type="entry name" value="Flavin_trans-like"/>
</dbReference>
<comment type="similarity">
    <text evidence="3 4">In the C-terminal section; belongs to the PPC synthetase family.</text>
</comment>
<keyword evidence="3" id="KW-0479">Metal-binding</keyword>
<dbReference type="Gene3D" id="3.40.50.1950">
    <property type="entry name" value="Flavin prenyltransferase-like"/>
    <property type="match status" value="1"/>
</dbReference>
<keyword evidence="3" id="KW-0511">Multifunctional enzyme</keyword>
<comment type="cofactor">
    <cofactor evidence="3">
        <name>FMN</name>
        <dbReference type="ChEBI" id="CHEBI:58210"/>
    </cofactor>
    <text evidence="3">Binds 1 FMN per subunit.</text>
</comment>
<keyword evidence="8" id="KW-1185">Reference proteome</keyword>
<dbReference type="InterPro" id="IPR005252">
    <property type="entry name" value="CoaBC"/>
</dbReference>
<accession>A0AA37Q655</accession>
<dbReference type="InterPro" id="IPR007085">
    <property type="entry name" value="DNA/pantothenate-metab_flavo_C"/>
</dbReference>
<keyword evidence="3 4" id="KW-0436">Ligase</keyword>
<dbReference type="PANTHER" id="PTHR14359:SF6">
    <property type="entry name" value="PHOSPHOPANTOTHENOYLCYSTEINE DECARBOXYLASE"/>
    <property type="match status" value="1"/>
</dbReference>
<dbReference type="Gene3D" id="3.40.50.10300">
    <property type="entry name" value="CoaB-like"/>
    <property type="match status" value="1"/>
</dbReference>
<dbReference type="RefSeq" id="WP_284351732.1">
    <property type="nucleotide sequence ID" value="NZ_BRXS01000006.1"/>
</dbReference>
<keyword evidence="3 4" id="KW-0288">FMN</keyword>
<protein>
    <recommendedName>
        <fullName evidence="3">Coenzyme A biosynthesis bifunctional protein CoaBC</fullName>
    </recommendedName>
    <alternativeName>
        <fullName evidence="3">DNA/pantothenate metabolism flavoprotein</fullName>
    </alternativeName>
    <alternativeName>
        <fullName evidence="3">Phosphopantothenoylcysteine synthetase/decarboxylase</fullName>
        <shortName evidence="3">PPCS-PPCDC</shortName>
    </alternativeName>
    <domain>
        <recommendedName>
            <fullName evidence="3">Phosphopantothenoylcysteine decarboxylase</fullName>
            <shortName evidence="3">PPC decarboxylase</shortName>
            <shortName evidence="3">PPC-DC</shortName>
            <ecNumber evidence="3">4.1.1.36</ecNumber>
        </recommendedName>
        <alternativeName>
            <fullName evidence="3">CoaC</fullName>
        </alternativeName>
    </domain>
    <domain>
        <recommendedName>
            <fullName evidence="3">Phosphopantothenate--cysteine ligase</fullName>
            <ecNumber evidence="3">6.3.2.5</ecNumber>
        </recommendedName>
        <alternativeName>
            <fullName evidence="3">CoaB</fullName>
        </alternativeName>
        <alternativeName>
            <fullName evidence="3">Phosphopantothenoylcysteine synthetase</fullName>
            <shortName evidence="3">PPC synthetase</shortName>
            <shortName evidence="3">PPC-S</shortName>
        </alternativeName>
    </domain>
</protein>